<dbReference type="InterPro" id="IPR006175">
    <property type="entry name" value="YjgF/YER057c/UK114"/>
</dbReference>
<accession>A0AAJ5VY32</accession>
<reference evidence="1" key="1">
    <citation type="submission" date="2023-03" db="EMBL/GenBank/DDBJ databases">
        <title>Andean soil-derived lignocellulolytic bacterial consortium as a source of novel taxa and putative plastic-active enzymes.</title>
        <authorList>
            <person name="Diaz-Garcia L."/>
            <person name="Chuvochina M."/>
            <person name="Feuerriegel G."/>
            <person name="Bunk B."/>
            <person name="Sproer C."/>
            <person name="Streit W.R."/>
            <person name="Rodriguez L.M."/>
            <person name="Overmann J."/>
            <person name="Jimenez D.J."/>
        </authorList>
    </citation>
    <scope>NUCLEOTIDE SEQUENCE</scope>
    <source>
        <strain evidence="1">MAG 4610</strain>
    </source>
</reference>
<protein>
    <submittedName>
        <fullName evidence="1">RidA family protein</fullName>
    </submittedName>
</protein>
<dbReference type="AlphaFoldDB" id="A0AAJ5VY32"/>
<dbReference type="GO" id="GO:0005829">
    <property type="term" value="C:cytosol"/>
    <property type="evidence" value="ECO:0007669"/>
    <property type="project" value="TreeGrafter"/>
</dbReference>
<organism evidence="1 2">
    <name type="scientific">Candidatus Microbacterium phytovorans</name>
    <dbReference type="NCBI Taxonomy" id="3121374"/>
    <lineage>
        <taxon>Bacteria</taxon>
        <taxon>Bacillati</taxon>
        <taxon>Actinomycetota</taxon>
        <taxon>Actinomycetes</taxon>
        <taxon>Micrococcales</taxon>
        <taxon>Microbacteriaceae</taxon>
        <taxon>Microbacterium</taxon>
    </lineage>
</organism>
<evidence type="ECO:0000313" key="1">
    <source>
        <dbReference type="EMBL" id="WEK12282.1"/>
    </source>
</evidence>
<dbReference type="EMBL" id="CP119321">
    <property type="protein sequence ID" value="WEK12282.1"/>
    <property type="molecule type" value="Genomic_DNA"/>
</dbReference>
<dbReference type="InterPro" id="IPR035959">
    <property type="entry name" value="RutC-like_sf"/>
</dbReference>
<proteinExistence type="predicted"/>
<dbReference type="Gene3D" id="3.30.1330.40">
    <property type="entry name" value="RutC-like"/>
    <property type="match status" value="1"/>
</dbReference>
<gene>
    <name evidence="1" type="ORF">P0Y48_07255</name>
</gene>
<dbReference type="PANTHER" id="PTHR11803:SF44">
    <property type="entry name" value="RUTC FAMILY PROTEIN YJGH"/>
    <property type="match status" value="1"/>
</dbReference>
<dbReference type="PANTHER" id="PTHR11803">
    <property type="entry name" value="2-IMINOBUTANOATE/2-IMINOPROPANOATE DEAMINASE RIDA"/>
    <property type="match status" value="1"/>
</dbReference>
<name>A0AAJ5VY32_9MICO</name>
<evidence type="ECO:0000313" key="2">
    <source>
        <dbReference type="Proteomes" id="UP001213972"/>
    </source>
</evidence>
<dbReference type="Proteomes" id="UP001213972">
    <property type="component" value="Chromosome"/>
</dbReference>
<dbReference type="CDD" id="cd00448">
    <property type="entry name" value="YjgF_YER057c_UK114_family"/>
    <property type="match status" value="1"/>
</dbReference>
<dbReference type="GO" id="GO:0019239">
    <property type="term" value="F:deaminase activity"/>
    <property type="evidence" value="ECO:0007669"/>
    <property type="project" value="TreeGrafter"/>
</dbReference>
<sequence length="157" mass="16914">MSEIPPPRRVGNADVIHHEGFDAGIVSPFVPAIRVVSPSRLVFISGVTGAPVYHDHPHVPEVFDAMPADAKGQVENAFHHLDQALAAAGCGREDVVNMIRFFTDVEADQDVVNAHQAAWFGGHIPTSTTVQVVRLATDPRLRFEFHVVAAAPAEDPA</sequence>
<dbReference type="Pfam" id="PF01042">
    <property type="entry name" value="Ribonuc_L-PSP"/>
    <property type="match status" value="1"/>
</dbReference>
<dbReference type="SUPFAM" id="SSF55298">
    <property type="entry name" value="YjgF-like"/>
    <property type="match status" value="1"/>
</dbReference>